<evidence type="ECO:0000256" key="2">
    <source>
        <dbReference type="ARBA" id="ARBA00012864"/>
    </source>
</evidence>
<evidence type="ECO:0000313" key="10">
    <source>
        <dbReference type="EMBL" id="BCL61314.1"/>
    </source>
</evidence>
<keyword evidence="7" id="KW-0408">Iron</keyword>
<evidence type="ECO:0000313" key="11">
    <source>
        <dbReference type="Proteomes" id="UP000826725"/>
    </source>
</evidence>
<dbReference type="Proteomes" id="UP000826725">
    <property type="component" value="Chromosome"/>
</dbReference>
<organism evidence="10 11">
    <name type="scientific">Desulfomarina profundi</name>
    <dbReference type="NCBI Taxonomy" id="2772557"/>
    <lineage>
        <taxon>Bacteria</taxon>
        <taxon>Pseudomonadati</taxon>
        <taxon>Thermodesulfobacteriota</taxon>
        <taxon>Desulfobulbia</taxon>
        <taxon>Desulfobulbales</taxon>
        <taxon>Desulfobulbaceae</taxon>
        <taxon>Desulfomarina</taxon>
    </lineage>
</organism>
<dbReference type="InterPro" id="IPR006680">
    <property type="entry name" value="Amidohydro-rel"/>
</dbReference>
<evidence type="ECO:0000256" key="8">
    <source>
        <dbReference type="NCBIfam" id="TIGR01224"/>
    </source>
</evidence>
<dbReference type="PANTHER" id="PTHR42752:SF1">
    <property type="entry name" value="IMIDAZOLONEPROPIONASE-RELATED"/>
    <property type="match status" value="1"/>
</dbReference>
<sequence>MIPGFVDPHTHICFARRRESEFELRLAGTPYLEILKQGGGILSSVKAVAETDEESLYSYSRGHVLSAISHGTTTMEIKSGYGLDTENELKMLRVIRKLGRDLPLEIVPTFLGAHAVPGKFRKKPDDYIDLIIDEMLPLVTDNNLAEQCDIFCEKGVFSVEQSRRLLQAAQKFGMGIKIHADEVHDLGGGGLAADLGALSADHLLAVSDENIKKMSAAGTIATLLPGTAYSLKKPYARARAMIEANLPVALATDCNPGSSYTESMPFIIGLAIMNMDMSPAEALTAATLNSAYAIDRAGMAGSLDRGKRADFLLLDGQSPAILAYHGGVSPVEEVYISGEKVIRK</sequence>
<keyword evidence="6" id="KW-0862">Zinc</keyword>
<dbReference type="GO" id="GO:0050480">
    <property type="term" value="F:imidazolonepropionase activity"/>
    <property type="evidence" value="ECO:0007669"/>
    <property type="project" value="UniProtKB-UniRule"/>
</dbReference>
<evidence type="ECO:0000259" key="9">
    <source>
        <dbReference type="Pfam" id="PF01979"/>
    </source>
</evidence>
<dbReference type="GO" id="GO:0019556">
    <property type="term" value="P:L-histidine catabolic process to glutamate and formamide"/>
    <property type="evidence" value="ECO:0007669"/>
    <property type="project" value="UniProtKB-UniRule"/>
</dbReference>
<comment type="pathway">
    <text evidence="1">Amino-acid degradation.</text>
</comment>
<dbReference type="GO" id="GO:0005737">
    <property type="term" value="C:cytoplasm"/>
    <property type="evidence" value="ECO:0007669"/>
    <property type="project" value="UniProtKB-UniRule"/>
</dbReference>
<keyword evidence="3" id="KW-0479">Metal-binding</keyword>
<dbReference type="PANTHER" id="PTHR42752">
    <property type="entry name" value="IMIDAZOLONEPROPIONASE"/>
    <property type="match status" value="1"/>
</dbReference>
<keyword evidence="5" id="KW-0369">Histidine metabolism</keyword>
<dbReference type="CDD" id="cd01296">
    <property type="entry name" value="Imidazolone-5PH"/>
    <property type="match status" value="1"/>
</dbReference>
<evidence type="ECO:0000256" key="3">
    <source>
        <dbReference type="ARBA" id="ARBA00022723"/>
    </source>
</evidence>
<name>A0A8D5FT95_9BACT</name>
<protein>
    <recommendedName>
        <fullName evidence="2 8">Imidazolonepropionase</fullName>
        <ecNumber evidence="2 8">3.5.2.7</ecNumber>
    </recommendedName>
</protein>
<evidence type="ECO:0000256" key="6">
    <source>
        <dbReference type="ARBA" id="ARBA00022833"/>
    </source>
</evidence>
<keyword evidence="4" id="KW-0378">Hydrolase</keyword>
<gene>
    <name evidence="10" type="primary">hutI</name>
    <name evidence="10" type="ORF">DGMP_20070</name>
</gene>
<reference evidence="10" key="1">
    <citation type="submission" date="2020-09" db="EMBL/GenBank/DDBJ databases">
        <title>Desulfogranum mesoprofundum gen. nov., sp. nov., a novel mesophilic, sulfate-reducing chemolithoautotroph isolated from a deep-sea hydrothermal vent chimney in the Suiyo Seamount.</title>
        <authorList>
            <person name="Hashimoto Y."/>
            <person name="Nakagawa S."/>
        </authorList>
    </citation>
    <scope>NUCLEOTIDE SEQUENCE</scope>
    <source>
        <strain evidence="10">KT2</strain>
    </source>
</reference>
<dbReference type="EMBL" id="AP024086">
    <property type="protein sequence ID" value="BCL61314.1"/>
    <property type="molecule type" value="Genomic_DNA"/>
</dbReference>
<dbReference type="NCBIfam" id="TIGR01224">
    <property type="entry name" value="hutI"/>
    <property type="match status" value="1"/>
</dbReference>
<dbReference type="FunFam" id="3.20.20.140:FF:000007">
    <property type="entry name" value="Imidazolonepropionase"/>
    <property type="match status" value="1"/>
</dbReference>
<feature type="domain" description="Amidohydrolase-related" evidence="9">
    <location>
        <begin position="1"/>
        <end position="340"/>
    </location>
</feature>
<evidence type="ECO:0000256" key="1">
    <source>
        <dbReference type="ARBA" id="ARBA00005023"/>
    </source>
</evidence>
<keyword evidence="11" id="KW-1185">Reference proteome</keyword>
<evidence type="ECO:0000256" key="4">
    <source>
        <dbReference type="ARBA" id="ARBA00022801"/>
    </source>
</evidence>
<dbReference type="AlphaFoldDB" id="A0A8D5FT95"/>
<evidence type="ECO:0000256" key="7">
    <source>
        <dbReference type="ARBA" id="ARBA00023004"/>
    </source>
</evidence>
<dbReference type="Pfam" id="PF01979">
    <property type="entry name" value="Amidohydro_1"/>
    <property type="match status" value="1"/>
</dbReference>
<dbReference type="EC" id="3.5.2.7" evidence="2 8"/>
<accession>A0A8D5FT95</accession>
<dbReference type="InterPro" id="IPR005920">
    <property type="entry name" value="HutI"/>
</dbReference>
<dbReference type="GO" id="GO:0046872">
    <property type="term" value="F:metal ion binding"/>
    <property type="evidence" value="ECO:0007669"/>
    <property type="project" value="UniProtKB-KW"/>
</dbReference>
<evidence type="ECO:0000256" key="5">
    <source>
        <dbReference type="ARBA" id="ARBA00022808"/>
    </source>
</evidence>
<dbReference type="KEGG" id="dbk:DGMP_20070"/>
<proteinExistence type="predicted"/>